<evidence type="ECO:0000259" key="4">
    <source>
        <dbReference type="Pfam" id="PF25973"/>
    </source>
</evidence>
<feature type="domain" description="CzcB-like barrel-sandwich hybrid" evidence="4">
    <location>
        <begin position="58"/>
        <end position="193"/>
    </location>
</feature>
<feature type="domain" description="CzcB-like C-terminal circularly permuted SH3-like" evidence="5">
    <location>
        <begin position="279"/>
        <end position="332"/>
    </location>
</feature>
<comment type="similarity">
    <text evidence="1">Belongs to the membrane fusion protein (MFP) (TC 8.A.1) family.</text>
</comment>
<keyword evidence="3" id="KW-0175">Coiled coil</keyword>
<evidence type="ECO:0000313" key="6">
    <source>
        <dbReference type="EMBL" id="SHK22676.1"/>
    </source>
</evidence>
<name>A0A1M6QR45_9AQUI</name>
<dbReference type="SUPFAM" id="SSF111369">
    <property type="entry name" value="HlyD-like secretion proteins"/>
    <property type="match status" value="1"/>
</dbReference>
<dbReference type="STRING" id="381751.SAMN05444391_0353"/>
<accession>A0A1M6QR45</accession>
<dbReference type="InterPro" id="IPR006143">
    <property type="entry name" value="RND_pump_MFP"/>
</dbReference>
<dbReference type="Gene3D" id="2.40.50.100">
    <property type="match status" value="1"/>
</dbReference>
<evidence type="ECO:0000256" key="2">
    <source>
        <dbReference type="ARBA" id="ARBA00022448"/>
    </source>
</evidence>
<gene>
    <name evidence="6" type="ORF">SAMN05444391_0353</name>
</gene>
<keyword evidence="7" id="KW-1185">Reference proteome</keyword>
<evidence type="ECO:0000259" key="5">
    <source>
        <dbReference type="Pfam" id="PF25975"/>
    </source>
</evidence>
<dbReference type="OrthoDB" id="11589at2"/>
<reference evidence="6 7" key="1">
    <citation type="submission" date="2016-11" db="EMBL/GenBank/DDBJ databases">
        <authorList>
            <person name="Jaros S."/>
            <person name="Januszkiewicz K."/>
            <person name="Wedrychowicz H."/>
        </authorList>
    </citation>
    <scope>NUCLEOTIDE SEQUENCE [LARGE SCALE GENOMIC DNA]</scope>
    <source>
        <strain evidence="6 7">DSM 19557</strain>
    </source>
</reference>
<evidence type="ECO:0000313" key="7">
    <source>
        <dbReference type="Proteomes" id="UP000189810"/>
    </source>
</evidence>
<dbReference type="NCBIfam" id="TIGR01730">
    <property type="entry name" value="RND_mfp"/>
    <property type="match status" value="1"/>
</dbReference>
<dbReference type="GO" id="GO:0016020">
    <property type="term" value="C:membrane"/>
    <property type="evidence" value="ECO:0007669"/>
    <property type="project" value="InterPro"/>
</dbReference>
<proteinExistence type="inferred from homology"/>
<dbReference type="InterPro" id="IPR058647">
    <property type="entry name" value="BSH_CzcB-like"/>
</dbReference>
<feature type="coiled-coil region" evidence="3">
    <location>
        <begin position="93"/>
        <end position="120"/>
    </location>
</feature>
<dbReference type="Gene3D" id="2.40.30.170">
    <property type="match status" value="1"/>
</dbReference>
<dbReference type="Pfam" id="PF25973">
    <property type="entry name" value="BSH_CzcB"/>
    <property type="match status" value="1"/>
</dbReference>
<protein>
    <submittedName>
        <fullName evidence="6">Membrane fusion protein, cobalt-zinc-cadmium efflux system</fullName>
    </submittedName>
</protein>
<dbReference type="Gene3D" id="1.10.287.470">
    <property type="entry name" value="Helix hairpin bin"/>
    <property type="match status" value="1"/>
</dbReference>
<organism evidence="6 7">
    <name type="scientific">Thermocrinis minervae</name>
    <dbReference type="NCBI Taxonomy" id="381751"/>
    <lineage>
        <taxon>Bacteria</taxon>
        <taxon>Pseudomonadati</taxon>
        <taxon>Aquificota</taxon>
        <taxon>Aquificia</taxon>
        <taxon>Aquificales</taxon>
        <taxon>Aquificaceae</taxon>
        <taxon>Thermocrinis</taxon>
    </lineage>
</organism>
<dbReference type="Pfam" id="PF25975">
    <property type="entry name" value="CzcB_C"/>
    <property type="match status" value="1"/>
</dbReference>
<dbReference type="EMBL" id="LT670846">
    <property type="protein sequence ID" value="SHK22676.1"/>
    <property type="molecule type" value="Genomic_DNA"/>
</dbReference>
<evidence type="ECO:0000256" key="3">
    <source>
        <dbReference type="SAM" id="Coils"/>
    </source>
</evidence>
<dbReference type="GO" id="GO:0022857">
    <property type="term" value="F:transmembrane transporter activity"/>
    <property type="evidence" value="ECO:0007669"/>
    <property type="project" value="InterPro"/>
</dbReference>
<dbReference type="Proteomes" id="UP000189810">
    <property type="component" value="Chromosome I"/>
</dbReference>
<dbReference type="PANTHER" id="PTHR30097:SF16">
    <property type="entry name" value="CATION EFFLUX SYSTEM (CZCB-LIKE)"/>
    <property type="match status" value="1"/>
</dbReference>
<dbReference type="InterPro" id="IPR051909">
    <property type="entry name" value="MFP_Cation_Efflux"/>
</dbReference>
<dbReference type="RefSeq" id="WP_079653532.1">
    <property type="nucleotide sequence ID" value="NZ_LT670846.1"/>
</dbReference>
<keyword evidence="2" id="KW-0813">Transport</keyword>
<sequence>MALMLLLWLVAFAFPQVVKVDKQQLKRLGIQTYELRLSTEQYEIKLPAEAKEYLPESSEVYPPVGGIVREVYVKEGDYVKKGQPLALVYSPQVAELRSQLRMAEVRLKTAEETLKREELLFKEEVIPYARYYSAKVEYDRAKGEYRALMESLRSFGEVKGDNLVVRAPTEGYVVKQEVRKGSSVDLSKRMFLIVSNRKVWVFGYAPYEISRSIRKGMKAYVVVEGTKLEGIVDYVGGYVDQKIKRVPIRALVEQKKSILKPGGMVDLVVVVGQVKGFLVPSEAVQRIEGKSYLFVEVPEGFKLVEVRPIKEVKGKTLVEGPLKEGDRVAMSGLVFLRSVLGR</sequence>
<dbReference type="AlphaFoldDB" id="A0A1M6QR45"/>
<dbReference type="PANTHER" id="PTHR30097">
    <property type="entry name" value="CATION EFFLUX SYSTEM PROTEIN CUSB"/>
    <property type="match status" value="1"/>
</dbReference>
<dbReference type="Gene3D" id="2.40.420.20">
    <property type="match status" value="1"/>
</dbReference>
<dbReference type="InterPro" id="IPR058649">
    <property type="entry name" value="CzcB_C"/>
</dbReference>
<evidence type="ECO:0000256" key="1">
    <source>
        <dbReference type="ARBA" id="ARBA00009477"/>
    </source>
</evidence>